<dbReference type="eggNOG" id="KOG1339">
    <property type="taxonomic scope" value="Eukaryota"/>
</dbReference>
<name>V4MFH6_EUTSA</name>
<comment type="similarity">
    <text evidence="1">Belongs to the peptidase A1 family.</text>
</comment>
<dbReference type="GO" id="GO:0004190">
    <property type="term" value="F:aspartic-type endopeptidase activity"/>
    <property type="evidence" value="ECO:0007669"/>
    <property type="project" value="UniProtKB-KW"/>
</dbReference>
<keyword evidence="3" id="KW-0064">Aspartyl protease</keyword>
<keyword evidence="2" id="KW-0645">Protease</keyword>
<evidence type="ECO:0000259" key="6">
    <source>
        <dbReference type="PROSITE" id="PS51767"/>
    </source>
</evidence>
<keyword evidence="4" id="KW-0378">Hydrolase</keyword>
<dbReference type="Pfam" id="PF14543">
    <property type="entry name" value="TAXi_N"/>
    <property type="match status" value="1"/>
</dbReference>
<dbReference type="PROSITE" id="PS51767">
    <property type="entry name" value="PEPTIDASE_A1"/>
    <property type="match status" value="1"/>
</dbReference>
<evidence type="ECO:0000256" key="2">
    <source>
        <dbReference type="ARBA" id="ARBA00022670"/>
    </source>
</evidence>
<feature type="domain" description="Peptidase A1" evidence="6">
    <location>
        <begin position="1"/>
        <end position="287"/>
    </location>
</feature>
<dbReference type="PANTHER" id="PTHR47967:SF58">
    <property type="entry name" value="ASPARTIC PROTEINASE CDR1-LIKE PROTEIN-RELATED"/>
    <property type="match status" value="1"/>
</dbReference>
<accession>V4MFH6</accession>
<dbReference type="InterPro" id="IPR001969">
    <property type="entry name" value="Aspartic_peptidase_AS"/>
</dbReference>
<dbReference type="OMA" id="KHNTYIS"/>
<dbReference type="AlphaFoldDB" id="V4MFH6"/>
<evidence type="ECO:0000256" key="1">
    <source>
        <dbReference type="ARBA" id="ARBA00007447"/>
    </source>
</evidence>
<organism evidence="7 8">
    <name type="scientific">Eutrema salsugineum</name>
    <name type="common">Saltwater cress</name>
    <name type="synonym">Sisymbrium salsugineum</name>
    <dbReference type="NCBI Taxonomy" id="72664"/>
    <lineage>
        <taxon>Eukaryota</taxon>
        <taxon>Viridiplantae</taxon>
        <taxon>Streptophyta</taxon>
        <taxon>Embryophyta</taxon>
        <taxon>Tracheophyta</taxon>
        <taxon>Spermatophyta</taxon>
        <taxon>Magnoliopsida</taxon>
        <taxon>eudicotyledons</taxon>
        <taxon>Gunneridae</taxon>
        <taxon>Pentapetalae</taxon>
        <taxon>rosids</taxon>
        <taxon>malvids</taxon>
        <taxon>Brassicales</taxon>
        <taxon>Brassicaceae</taxon>
        <taxon>Eutremeae</taxon>
        <taxon>Eutrema</taxon>
    </lineage>
</organism>
<dbReference type="GO" id="GO:0005576">
    <property type="term" value="C:extracellular region"/>
    <property type="evidence" value="ECO:0007669"/>
    <property type="project" value="TreeGrafter"/>
</dbReference>
<sequence>ALIWTQCLPCLNCYNQPDPLFDPSKSSTYKEKICEYGPDQTCPYEMNYADRSYSKGTLATETVTIQSTSGQPFVMPNTTIGCAHNSSWLSLTGSGIVGLSWGPLSLVSQMGENFIGLVSYCFSSKGTSKINFGSSNNAIVAGDSVVSAHMFMKPEKRGFYYLNLDAISVGENRIETLRTPFHALDGNMVIDSGTTFTYLPESYCNQRVASSPDMLCYKSETIDVFPVITIHFSGGADLVLDKYNVFMDMGGKVFCLAIIAQYNFLVGYDLSSWLVSFKPTDCYSLWS</sequence>
<dbReference type="SUPFAM" id="SSF50630">
    <property type="entry name" value="Acid proteases"/>
    <property type="match status" value="1"/>
</dbReference>
<evidence type="ECO:0000256" key="5">
    <source>
        <dbReference type="ARBA" id="ARBA00023180"/>
    </source>
</evidence>
<evidence type="ECO:0000256" key="3">
    <source>
        <dbReference type="ARBA" id="ARBA00022750"/>
    </source>
</evidence>
<reference evidence="7 8" key="1">
    <citation type="journal article" date="2013" name="Front. Plant Sci.">
        <title>The Reference Genome of the Halophytic Plant Eutrema salsugineum.</title>
        <authorList>
            <person name="Yang R."/>
            <person name="Jarvis D.E."/>
            <person name="Chen H."/>
            <person name="Beilstein M.A."/>
            <person name="Grimwood J."/>
            <person name="Jenkins J."/>
            <person name="Shu S."/>
            <person name="Prochnik S."/>
            <person name="Xin M."/>
            <person name="Ma C."/>
            <person name="Schmutz J."/>
            <person name="Wing R.A."/>
            <person name="Mitchell-Olds T."/>
            <person name="Schumaker K.S."/>
            <person name="Wang X."/>
        </authorList>
    </citation>
    <scope>NUCLEOTIDE SEQUENCE [LARGE SCALE GENOMIC DNA]</scope>
</reference>
<dbReference type="Pfam" id="PF14541">
    <property type="entry name" value="TAXi_C"/>
    <property type="match status" value="1"/>
</dbReference>
<evidence type="ECO:0000313" key="8">
    <source>
        <dbReference type="Proteomes" id="UP000030689"/>
    </source>
</evidence>
<dbReference type="InterPro" id="IPR051708">
    <property type="entry name" value="Plant_Aspart_Prot_A1"/>
</dbReference>
<keyword evidence="8" id="KW-1185">Reference proteome</keyword>
<dbReference type="Gene3D" id="2.40.70.10">
    <property type="entry name" value="Acid Proteases"/>
    <property type="match status" value="2"/>
</dbReference>
<evidence type="ECO:0000256" key="4">
    <source>
        <dbReference type="ARBA" id="ARBA00022801"/>
    </source>
</evidence>
<dbReference type="GO" id="GO:0006508">
    <property type="term" value="P:proteolysis"/>
    <property type="evidence" value="ECO:0007669"/>
    <property type="project" value="UniProtKB-KW"/>
</dbReference>
<dbReference type="InterPro" id="IPR033121">
    <property type="entry name" value="PEPTIDASE_A1"/>
</dbReference>
<dbReference type="InterPro" id="IPR032799">
    <property type="entry name" value="TAXi_C"/>
</dbReference>
<dbReference type="PANTHER" id="PTHR47967">
    <property type="entry name" value="OS07G0603500 PROTEIN-RELATED"/>
    <property type="match status" value="1"/>
</dbReference>
<dbReference type="InterPro" id="IPR034161">
    <property type="entry name" value="Pepsin-like_plant"/>
</dbReference>
<dbReference type="Gramene" id="ESQ51298">
    <property type="protein sequence ID" value="ESQ51298"/>
    <property type="gene ID" value="EUTSA_v100175780mg"/>
</dbReference>
<dbReference type="InterPro" id="IPR032861">
    <property type="entry name" value="TAXi_N"/>
</dbReference>
<feature type="non-terminal residue" evidence="7">
    <location>
        <position position="1"/>
    </location>
</feature>
<dbReference type="InterPro" id="IPR021109">
    <property type="entry name" value="Peptidase_aspartic_dom_sf"/>
</dbReference>
<proteinExistence type="inferred from homology"/>
<dbReference type="Proteomes" id="UP000030689">
    <property type="component" value="Unassembled WGS sequence"/>
</dbReference>
<evidence type="ECO:0000313" key="7">
    <source>
        <dbReference type="EMBL" id="ESQ51298.1"/>
    </source>
</evidence>
<dbReference type="KEGG" id="eus:EUTSA_v100175780m"/>
<keyword evidence="5" id="KW-0325">Glycoprotein</keyword>
<dbReference type="EMBL" id="KI517385">
    <property type="protein sequence ID" value="ESQ51298.1"/>
    <property type="molecule type" value="Genomic_DNA"/>
</dbReference>
<dbReference type="CDD" id="cd05476">
    <property type="entry name" value="pepsin_A_like_plant"/>
    <property type="match status" value="1"/>
</dbReference>
<dbReference type="PROSITE" id="PS00141">
    <property type="entry name" value="ASP_PROTEASE"/>
    <property type="match status" value="1"/>
</dbReference>
<gene>
    <name evidence="7" type="ORF">EUTSA_v100175780mg</name>
</gene>
<protein>
    <recommendedName>
        <fullName evidence="6">Peptidase A1 domain-containing protein</fullName>
    </recommendedName>
</protein>